<dbReference type="Proteomes" id="UP000013063">
    <property type="component" value="Unassembled WGS sequence"/>
</dbReference>
<sequence precursor="true">MKHYFIGGGIGALAGAAFLIRDANVDGADITLFEKHPTVFGGALDGSRLPDGSYSLRGGRMLTTDHYECTWDLLSTIPSNDDPDKTVLEQTVAFNKRNVSHSQARLVDRNLHKVDVSHMGFSAHDRLELVQLMGASEESLGDSPITDWLSPPFFETNFWLMWQTTFAFQPWHSAVELKRYLHRFLNEFPRIDTLGGVKRTVYNQYDAIVAPLERWLRERGVRFVGDTVVTDMDIVTEHGEHRVTGLTLLQDGRREVLSLGERDQVFFQNGSMTDATSLGTMDAPPPRLTKADSQGWALWEKIAEGRPEFGNPAAFNTAIQRSLWESFTVTCRNPRFFDAMQAFTGNRAGTGGLVTFKDSRWLMSVVLYHQPHFVDQPEGWSVFWGYALHPDRVGDFVAKPMSECGGREILEELCGHLGLGAEVFEDATCVPCRLPYITSMFMPRKKADRPVPVPVNSKNLAFISQFVEVADDVVFTVEYSVRAAQTAVYQLMGVDRPIPAVTRHDHAPSVLLHTIGKAIA</sequence>
<dbReference type="eggNOG" id="COG4716">
    <property type="taxonomic scope" value="Bacteria"/>
</dbReference>
<evidence type="ECO:0000313" key="1">
    <source>
        <dbReference type="EMBL" id="ENZ80682.1"/>
    </source>
</evidence>
<dbReference type="InterPro" id="IPR010354">
    <property type="entry name" value="Oleate_hydratase"/>
</dbReference>
<dbReference type="EMBL" id="APMP01000027">
    <property type="protein sequence ID" value="ENZ80682.1"/>
    <property type="molecule type" value="Genomic_DNA"/>
</dbReference>
<reference evidence="1 2" key="1">
    <citation type="journal article" date="2013" name="Genome Announc.">
        <title>Draft Genome Sequence for Caulobacter sp. Strain OR37, a Bacterium Tolerant to Heavy Metals.</title>
        <authorList>
            <person name="Utturkar S.M."/>
            <person name="Bollmann A."/>
            <person name="Brzoska R.M."/>
            <person name="Klingeman D.M."/>
            <person name="Epstein S.E."/>
            <person name="Palumbo A.V."/>
            <person name="Brown S.D."/>
        </authorList>
    </citation>
    <scope>NUCLEOTIDE SEQUENCE [LARGE SCALE GENOMIC DNA]</scope>
    <source>
        <strain evidence="1 2">OR37</strain>
    </source>
</reference>
<dbReference type="AlphaFoldDB" id="R0EHK2"/>
<dbReference type="Pfam" id="PF06100">
    <property type="entry name" value="MCRA"/>
    <property type="match status" value="1"/>
</dbReference>
<dbReference type="Gene3D" id="3.50.50.60">
    <property type="entry name" value="FAD/NAD(P)-binding domain"/>
    <property type="match status" value="3"/>
</dbReference>
<protein>
    <submittedName>
        <fullName evidence="1">Myosin-crossreactive antigen</fullName>
    </submittedName>
</protein>
<dbReference type="GO" id="GO:0071949">
    <property type="term" value="F:FAD binding"/>
    <property type="evidence" value="ECO:0007669"/>
    <property type="project" value="InterPro"/>
</dbReference>
<dbReference type="GO" id="GO:0050151">
    <property type="term" value="F:oleate hydratase activity"/>
    <property type="evidence" value="ECO:0007669"/>
    <property type="project" value="InterPro"/>
</dbReference>
<organism evidence="1 2">
    <name type="scientific">Caulobacter vibrioides OR37</name>
    <dbReference type="NCBI Taxonomy" id="1292034"/>
    <lineage>
        <taxon>Bacteria</taxon>
        <taxon>Pseudomonadati</taxon>
        <taxon>Pseudomonadota</taxon>
        <taxon>Alphaproteobacteria</taxon>
        <taxon>Caulobacterales</taxon>
        <taxon>Caulobacteraceae</taxon>
        <taxon>Caulobacter</taxon>
    </lineage>
</organism>
<comment type="caution">
    <text evidence="1">The sequence shown here is derived from an EMBL/GenBank/DDBJ whole genome shotgun (WGS) entry which is preliminary data.</text>
</comment>
<gene>
    <name evidence="1" type="ORF">OR37_03400</name>
</gene>
<dbReference type="InterPro" id="IPR036188">
    <property type="entry name" value="FAD/NAD-bd_sf"/>
</dbReference>
<keyword evidence="2" id="KW-1185">Reference proteome</keyword>
<dbReference type="OrthoDB" id="4540221at2"/>
<accession>R0EHK2</accession>
<dbReference type="SUPFAM" id="SSF51905">
    <property type="entry name" value="FAD/NAD(P)-binding domain"/>
    <property type="match status" value="1"/>
</dbReference>
<proteinExistence type="predicted"/>
<dbReference type="PANTHER" id="PTHR37417:SF2">
    <property type="entry name" value="67 KDA MYOSIN-CROSS-REACTIVE ANTIGEN FAMILY PROTEIN (AFU_ORTHOLOGUE AFUA_5G09970)"/>
    <property type="match status" value="1"/>
</dbReference>
<dbReference type="PATRIC" id="fig|1292034.3.peg.3371"/>
<dbReference type="PANTHER" id="PTHR37417">
    <property type="entry name" value="67 KDA MYOSIN-CROSS-REACTIVE ANTIGEN FAMILY PROTEIN (AFU_ORTHOLOGUE AFUA_5G09970)"/>
    <property type="match status" value="1"/>
</dbReference>
<name>R0EHK2_CAUVI</name>
<dbReference type="GO" id="GO:0006631">
    <property type="term" value="P:fatty acid metabolic process"/>
    <property type="evidence" value="ECO:0007669"/>
    <property type="project" value="InterPro"/>
</dbReference>
<dbReference type="RefSeq" id="WP_004622533.1">
    <property type="nucleotide sequence ID" value="NZ_APMP01000027.1"/>
</dbReference>
<dbReference type="NCBIfam" id="NF010584">
    <property type="entry name" value="PRK13977.1"/>
    <property type="match status" value="1"/>
</dbReference>
<evidence type="ECO:0000313" key="2">
    <source>
        <dbReference type="Proteomes" id="UP000013063"/>
    </source>
</evidence>